<evidence type="ECO:0000259" key="9">
    <source>
        <dbReference type="Pfam" id="PF12704"/>
    </source>
</evidence>
<feature type="domain" description="ABC3 transporter permease C-terminal" evidence="8">
    <location>
        <begin position="354"/>
        <end position="469"/>
    </location>
</feature>
<dbReference type="NCBIfam" id="TIGR03434">
    <property type="entry name" value="ADOP"/>
    <property type="match status" value="1"/>
</dbReference>
<name>E3T6J1_9BACT</name>
<protein>
    <recommendedName>
        <fullName evidence="11">Permease</fullName>
    </recommendedName>
</protein>
<feature type="transmembrane region" description="Helical" evidence="7">
    <location>
        <begin position="347"/>
        <end position="369"/>
    </location>
</feature>
<feature type="domain" description="MacB-like periplasmic core" evidence="9">
    <location>
        <begin position="551"/>
        <end position="702"/>
    </location>
</feature>
<dbReference type="AlphaFoldDB" id="E3T6J1"/>
<dbReference type="NCBIfam" id="NF038403">
    <property type="entry name" value="perm_prefix_1"/>
    <property type="match status" value="1"/>
</dbReference>
<feature type="domain" description="MacB-like periplasmic core" evidence="9">
    <location>
        <begin position="97"/>
        <end position="313"/>
    </location>
</feature>
<dbReference type="EMBL" id="GU260705">
    <property type="protein sequence ID" value="ADC35935.1"/>
    <property type="molecule type" value="Genomic_DNA"/>
</dbReference>
<keyword evidence="4 7" id="KW-1133">Transmembrane helix</keyword>
<dbReference type="InterPro" id="IPR017800">
    <property type="entry name" value="ADOP"/>
</dbReference>
<organism evidence="10">
    <name type="scientific">uncultured bacterium 70</name>
    <dbReference type="NCBI Taxonomy" id="698392"/>
    <lineage>
        <taxon>Bacteria</taxon>
        <taxon>environmental samples</taxon>
    </lineage>
</organism>
<reference evidence="10" key="1">
    <citation type="submission" date="2009-12" db="EMBL/GenBank/DDBJ databases">
        <authorList>
            <person name="Kielak A."/>
            <person name="van Veen J.A."/>
            <person name="Kowalchuk G.A."/>
        </authorList>
    </citation>
    <scope>NUCLEOTIDE SEQUENCE</scope>
</reference>
<reference evidence="10" key="2">
    <citation type="journal article" date="2010" name="Appl. Environ. Microbiol.">
        <title>Comparative analysis of acidobacterial genomic fragments from terrestrial and aquatic metagenomic libraries, with emphasis on acidobacteria subdivision 6.</title>
        <authorList>
            <person name="Kielak A.M."/>
            <person name="van Veen J.A."/>
            <person name="Kowalchuk G.A."/>
        </authorList>
    </citation>
    <scope>NUCLEOTIDE SEQUENCE</scope>
</reference>
<dbReference type="InterPro" id="IPR025857">
    <property type="entry name" value="MacB_PCD"/>
</dbReference>
<dbReference type="InterPro" id="IPR050250">
    <property type="entry name" value="Macrolide_Exporter_MacB"/>
</dbReference>
<dbReference type="Pfam" id="PF12704">
    <property type="entry name" value="MacB_PCD"/>
    <property type="match status" value="2"/>
</dbReference>
<sequence length="883" mass="96502">MAPLRRFLARVFNVLRPARAEPELSREVEAHMTLLQDEFERKGLPPAAARVAARRSFGSVEHAKDLHRDARSFVWLVDVCRDVRHAARSLRRAPLFTAVAIVTLALGIGANAAMFSVLNTYMLRPLPYPEPDRLVRVFRTSIHSQSWPHSFPNYLDHRSRSTVFEHLALYTGLRQSLTTDGEPAEGLQGFQVSSDFFPALGVPPALGRWFTRAEDEPSANNVVILTDAFWRRRFGADPAILGKTLRLEGQNVAVVGVMPAGFEHQLLWGPIDLWRPFIIPVPQRQNRNSNSFQELGRLKAGVTRAQAEQAMIQLAANLSQETKSNQDESLRLEPLQRSQVDDVGRSAMWLAFGLSGFVLLIACANLANLQLVRTAAHVREHSIRAALGAGRFRLLRQSLTESGLVALAGGVASVIIARIVVELMNRRLFTDLPLARVTLDVRVFAFTLMCAVLTGLLFGAVPALLASRADVNHALSDRPRSSTSSSHSRFQHALIVSEVAFALVLLTGAGLFLRGLQRFGQRDPGWRVDGLVTAQFGLRGPDYATPQQRGAFFNAFDERLRQLPGVVDVAFSSSQPIGGFNSSGPLVAEGQPEPQQGHYREVFTEIVSPRYFQTLGIRLLAGRLFTADDTSDKPRVIIVSERTASQYWPNESAIGKRLKFPGPTSDTNRWMQVVGVVNDVGFPGSLAEPYTRLETFMPIAQGLILGVNITMRTTLAPESLTQPLRRAAAELIPASPVNRIRTARALVDQNLGNTQLFASLLGGFALLGLGLAAIGIYGVTSYSVTQRTGELGIRMALGAQAKDVLRLVLQRGGALILLGVILGALGTYGVAYVLMSMIPTLPAREPATPIVLGLALTVVALIACYLPARRASKMDPAVALRHE</sequence>
<keyword evidence="2" id="KW-1003">Cell membrane</keyword>
<dbReference type="PANTHER" id="PTHR30572:SF4">
    <property type="entry name" value="ABC TRANSPORTER PERMEASE YTRF"/>
    <property type="match status" value="1"/>
</dbReference>
<dbReference type="InterPro" id="IPR047928">
    <property type="entry name" value="Perm_prefix_1"/>
</dbReference>
<feature type="transmembrane region" description="Helical" evidence="7">
    <location>
        <begin position="756"/>
        <end position="779"/>
    </location>
</feature>
<dbReference type="GO" id="GO:0005886">
    <property type="term" value="C:plasma membrane"/>
    <property type="evidence" value="ECO:0007669"/>
    <property type="project" value="UniProtKB-SubCell"/>
</dbReference>
<keyword evidence="3 7" id="KW-0812">Transmembrane</keyword>
<feature type="domain" description="ABC3 transporter permease C-terminal" evidence="8">
    <location>
        <begin position="764"/>
        <end position="876"/>
    </location>
</feature>
<dbReference type="PANTHER" id="PTHR30572">
    <property type="entry name" value="MEMBRANE COMPONENT OF TRANSPORTER-RELATED"/>
    <property type="match status" value="1"/>
</dbReference>
<proteinExistence type="inferred from homology"/>
<feature type="transmembrane region" description="Helical" evidence="7">
    <location>
        <begin position="847"/>
        <end position="866"/>
    </location>
</feature>
<evidence type="ECO:0000256" key="1">
    <source>
        <dbReference type="ARBA" id="ARBA00004651"/>
    </source>
</evidence>
<comment type="subcellular location">
    <subcellularLocation>
        <location evidence="1">Cell membrane</location>
        <topology evidence="1">Multi-pass membrane protein</topology>
    </subcellularLocation>
</comment>
<evidence type="ECO:0000256" key="3">
    <source>
        <dbReference type="ARBA" id="ARBA00022692"/>
    </source>
</evidence>
<evidence type="ECO:0000256" key="6">
    <source>
        <dbReference type="ARBA" id="ARBA00038076"/>
    </source>
</evidence>
<comment type="similarity">
    <text evidence="6">Belongs to the ABC-4 integral membrane protein family.</text>
</comment>
<dbReference type="Pfam" id="PF02687">
    <property type="entry name" value="FtsX"/>
    <property type="match status" value="2"/>
</dbReference>
<feature type="transmembrane region" description="Helical" evidence="7">
    <location>
        <begin position="490"/>
        <end position="513"/>
    </location>
</feature>
<accession>E3T6J1</accession>
<evidence type="ECO:0000259" key="8">
    <source>
        <dbReference type="Pfam" id="PF02687"/>
    </source>
</evidence>
<evidence type="ECO:0000313" key="10">
    <source>
        <dbReference type="EMBL" id="ADC35935.1"/>
    </source>
</evidence>
<keyword evidence="5 7" id="KW-0472">Membrane</keyword>
<evidence type="ECO:0008006" key="11">
    <source>
        <dbReference type="Google" id="ProtNLM"/>
    </source>
</evidence>
<feature type="transmembrane region" description="Helical" evidence="7">
    <location>
        <begin position="403"/>
        <end position="421"/>
    </location>
</feature>
<feature type="transmembrane region" description="Helical" evidence="7">
    <location>
        <begin position="815"/>
        <end position="835"/>
    </location>
</feature>
<feature type="transmembrane region" description="Helical" evidence="7">
    <location>
        <begin position="95"/>
        <end position="118"/>
    </location>
</feature>
<evidence type="ECO:0000256" key="7">
    <source>
        <dbReference type="SAM" id="Phobius"/>
    </source>
</evidence>
<feature type="transmembrane region" description="Helical" evidence="7">
    <location>
        <begin position="441"/>
        <end position="469"/>
    </location>
</feature>
<dbReference type="GO" id="GO:0022857">
    <property type="term" value="F:transmembrane transporter activity"/>
    <property type="evidence" value="ECO:0007669"/>
    <property type="project" value="TreeGrafter"/>
</dbReference>
<dbReference type="InterPro" id="IPR003838">
    <property type="entry name" value="ABC3_permease_C"/>
</dbReference>
<evidence type="ECO:0000256" key="4">
    <source>
        <dbReference type="ARBA" id="ARBA00022989"/>
    </source>
</evidence>
<evidence type="ECO:0000256" key="2">
    <source>
        <dbReference type="ARBA" id="ARBA00022475"/>
    </source>
</evidence>
<evidence type="ECO:0000256" key="5">
    <source>
        <dbReference type="ARBA" id="ARBA00023136"/>
    </source>
</evidence>